<evidence type="ECO:0008006" key="4">
    <source>
        <dbReference type="Google" id="ProtNLM"/>
    </source>
</evidence>
<feature type="compositionally biased region" description="Basic residues" evidence="1">
    <location>
        <begin position="1"/>
        <end position="13"/>
    </location>
</feature>
<gene>
    <name evidence="2" type="ORF">ACHAWU_003209</name>
</gene>
<evidence type="ECO:0000256" key="1">
    <source>
        <dbReference type="SAM" id="MobiDB-lite"/>
    </source>
</evidence>
<feature type="region of interest" description="Disordered" evidence="1">
    <location>
        <begin position="141"/>
        <end position="160"/>
    </location>
</feature>
<keyword evidence="3" id="KW-1185">Reference proteome</keyword>
<sequence length="269" mass="29538">MKSSKATKAKRRLGLSASTNDDDHESAQKEVKNPYLKPSATAASSPASNTKQAAAAVTTIAAKATSTVTPDVDTDKFLVGKRKARDDADADDDDGKPSVARKLVTPHHDVEGPRTRTRTKQQQLLSRKPLKFTSEDVISGTDSYYDSDDENTNKKSKPEGYVPVHIHSNVDYHRRGDVALNQGTLRAYRFIRNHFHVPKNLENDPKFGALSGSCFEERVIRAYSLGQLEPNSNGARMMKRGSSDGNVMLLVCSYCGDEGHKRDGCSKLL</sequence>
<dbReference type="AlphaFoldDB" id="A0ABD3N461"/>
<proteinExistence type="predicted"/>
<evidence type="ECO:0000313" key="2">
    <source>
        <dbReference type="EMBL" id="KAL3770900.1"/>
    </source>
</evidence>
<feature type="compositionally biased region" description="Low complexity" evidence="1">
    <location>
        <begin position="38"/>
        <end position="69"/>
    </location>
</feature>
<name>A0ABD3N461_9STRA</name>
<organism evidence="2 3">
    <name type="scientific">Discostella pseudostelligera</name>
    <dbReference type="NCBI Taxonomy" id="259834"/>
    <lineage>
        <taxon>Eukaryota</taxon>
        <taxon>Sar</taxon>
        <taxon>Stramenopiles</taxon>
        <taxon>Ochrophyta</taxon>
        <taxon>Bacillariophyta</taxon>
        <taxon>Coscinodiscophyceae</taxon>
        <taxon>Thalassiosirophycidae</taxon>
        <taxon>Stephanodiscales</taxon>
        <taxon>Stephanodiscaceae</taxon>
        <taxon>Discostella</taxon>
    </lineage>
</organism>
<accession>A0ABD3N461</accession>
<protein>
    <recommendedName>
        <fullName evidence="4">CCHC-type domain-containing protein</fullName>
    </recommendedName>
</protein>
<dbReference type="EMBL" id="JALLBG020000034">
    <property type="protein sequence ID" value="KAL3770900.1"/>
    <property type="molecule type" value="Genomic_DNA"/>
</dbReference>
<feature type="region of interest" description="Disordered" evidence="1">
    <location>
        <begin position="1"/>
        <end position="131"/>
    </location>
</feature>
<reference evidence="2 3" key="1">
    <citation type="submission" date="2024-10" db="EMBL/GenBank/DDBJ databases">
        <title>Updated reference genomes for cyclostephanoid diatoms.</title>
        <authorList>
            <person name="Roberts W.R."/>
            <person name="Alverson A.J."/>
        </authorList>
    </citation>
    <scope>NUCLEOTIDE SEQUENCE [LARGE SCALE GENOMIC DNA]</scope>
    <source>
        <strain evidence="2 3">AJA232-27</strain>
    </source>
</reference>
<dbReference type="Proteomes" id="UP001530293">
    <property type="component" value="Unassembled WGS sequence"/>
</dbReference>
<comment type="caution">
    <text evidence="2">The sequence shown here is derived from an EMBL/GenBank/DDBJ whole genome shotgun (WGS) entry which is preliminary data.</text>
</comment>
<evidence type="ECO:0000313" key="3">
    <source>
        <dbReference type="Proteomes" id="UP001530293"/>
    </source>
</evidence>